<keyword evidence="8" id="KW-1071">Ligand-gated ion channel</keyword>
<dbReference type="GO" id="GO:0012505">
    <property type="term" value="C:endomembrane system"/>
    <property type="evidence" value="ECO:0007669"/>
    <property type="project" value="UniProtKB-SubCell"/>
</dbReference>
<dbReference type="VEuPathDB" id="CryptoDB:Vbra_10883"/>
<keyword evidence="4" id="KW-0812">Transmembrane</keyword>
<dbReference type="InParanoid" id="A0A0G4E953"/>
<evidence type="ECO:0000256" key="3">
    <source>
        <dbReference type="ARBA" id="ARBA00022448"/>
    </source>
</evidence>
<keyword evidence="12" id="KW-1185">Reference proteome</keyword>
<keyword evidence="9" id="KW-0407">Ion channel</keyword>
<evidence type="ECO:0000256" key="1">
    <source>
        <dbReference type="ARBA" id="ARBA00004308"/>
    </source>
</evidence>
<sequence>MFFMTCIFLYIVVWQMLCNNQHMEVGDVRGVVRMQLQHPTAHHCNPHKPTCMSNYTKLSELPYCKQYKGKDRPHVRKETCLHQHIHANTTERVYVADIDRFTLLIDHSFEATQKDSMKGSMVEYQGYWEACTGGGECRRLKIPCHGKHCDKKDTPRHPLQPPDKDGGWRHFLGLKEERAMADIDMKEPERYWGDYLTDLDELDEVDLHDTSPIPWHDSEELRKFTENPSSIIQILPGDIISLGRLLSFAGVDLDSNVNQQGESRRAEGLVLSITIKYTNLRPFMTLFHAPIEYVYSVQKAPSYKTVETEKMSDTHRVLYNRHGIFIDVHQQGNLATFNFSHMLIVLTTSLALLGAATAFTDFCAESLMKHSDEYKQAREEVTKDFSEEDTHCLCWFRPGEEPKDQEKELESLEEEINNTTTRDQVNKELLEKLDNVTHPYNTWREACAILLVEVSALKKKLKAAIKDLDVQQRVGFSRSPTAHRASLL</sequence>
<evidence type="ECO:0000313" key="12">
    <source>
        <dbReference type="Proteomes" id="UP000041254"/>
    </source>
</evidence>
<dbReference type="GO" id="GO:0007165">
    <property type="term" value="P:signal transduction"/>
    <property type="evidence" value="ECO:0007669"/>
    <property type="project" value="UniProtKB-ARBA"/>
</dbReference>
<accession>A0A0G4E953</accession>
<reference evidence="11 12" key="1">
    <citation type="submission" date="2014-11" db="EMBL/GenBank/DDBJ databases">
        <authorList>
            <person name="Zhu J."/>
            <person name="Qi W."/>
            <person name="Song R."/>
        </authorList>
    </citation>
    <scope>NUCLEOTIDE SEQUENCE [LARGE SCALE GENOMIC DNA]</scope>
</reference>
<evidence type="ECO:0000256" key="9">
    <source>
        <dbReference type="ARBA" id="ARBA00023303"/>
    </source>
</evidence>
<evidence type="ECO:0000256" key="10">
    <source>
        <dbReference type="SAM" id="SignalP"/>
    </source>
</evidence>
<name>A0A0G4E953_VITBC</name>
<evidence type="ECO:0000256" key="5">
    <source>
        <dbReference type="ARBA" id="ARBA00022989"/>
    </source>
</evidence>
<organism evidence="11 12">
    <name type="scientific">Vitrella brassicaformis (strain CCMP3155)</name>
    <dbReference type="NCBI Taxonomy" id="1169540"/>
    <lineage>
        <taxon>Eukaryota</taxon>
        <taxon>Sar</taxon>
        <taxon>Alveolata</taxon>
        <taxon>Colpodellida</taxon>
        <taxon>Vitrellaceae</taxon>
        <taxon>Vitrella</taxon>
    </lineage>
</organism>
<feature type="signal peptide" evidence="10">
    <location>
        <begin position="1"/>
        <end position="18"/>
    </location>
</feature>
<evidence type="ECO:0000256" key="4">
    <source>
        <dbReference type="ARBA" id="ARBA00022692"/>
    </source>
</evidence>
<dbReference type="GO" id="GO:0016020">
    <property type="term" value="C:membrane"/>
    <property type="evidence" value="ECO:0007669"/>
    <property type="project" value="TreeGrafter"/>
</dbReference>
<keyword evidence="3" id="KW-0813">Transport</keyword>
<keyword evidence="5" id="KW-1133">Transmembrane helix</keyword>
<dbReference type="PhylomeDB" id="A0A0G4E953"/>
<dbReference type="GO" id="GO:0015267">
    <property type="term" value="F:channel activity"/>
    <property type="evidence" value="ECO:0007669"/>
    <property type="project" value="UniProtKB-ARBA"/>
</dbReference>
<dbReference type="InterPro" id="IPR059116">
    <property type="entry name" value="P2X_receptor"/>
</dbReference>
<evidence type="ECO:0000256" key="2">
    <source>
        <dbReference type="ARBA" id="ARBA00009848"/>
    </source>
</evidence>
<feature type="chain" id="PRO_5005187298" evidence="10">
    <location>
        <begin position="19"/>
        <end position="488"/>
    </location>
</feature>
<comment type="similarity">
    <text evidence="2">Belongs to the P2X receptor family.</text>
</comment>
<dbReference type="PANTHER" id="PTHR10125">
    <property type="entry name" value="P2X PURINOCEPTOR"/>
    <property type="match status" value="1"/>
</dbReference>
<protein>
    <submittedName>
        <fullName evidence="11">Uncharacterized protein</fullName>
    </submittedName>
</protein>
<dbReference type="GO" id="GO:0070588">
    <property type="term" value="P:calcium ion transmembrane transport"/>
    <property type="evidence" value="ECO:0007669"/>
    <property type="project" value="TreeGrafter"/>
</dbReference>
<keyword evidence="6" id="KW-0406">Ion transport</keyword>
<dbReference type="EMBL" id="CDMY01000013">
    <property type="protein sequence ID" value="CEL91731.1"/>
    <property type="molecule type" value="Genomic_DNA"/>
</dbReference>
<dbReference type="OrthoDB" id="421192at2759"/>
<evidence type="ECO:0000313" key="11">
    <source>
        <dbReference type="EMBL" id="CEL91731.1"/>
    </source>
</evidence>
<keyword evidence="10" id="KW-0732">Signal</keyword>
<dbReference type="OMA" id="SENCDHA"/>
<keyword evidence="7" id="KW-0472">Membrane</keyword>
<evidence type="ECO:0000256" key="6">
    <source>
        <dbReference type="ARBA" id="ARBA00023065"/>
    </source>
</evidence>
<dbReference type="AlphaFoldDB" id="A0A0G4E953"/>
<dbReference type="Proteomes" id="UP000041254">
    <property type="component" value="Unassembled WGS sequence"/>
</dbReference>
<gene>
    <name evidence="11" type="ORF">Vbra_10883</name>
</gene>
<evidence type="ECO:0000256" key="8">
    <source>
        <dbReference type="ARBA" id="ARBA00023286"/>
    </source>
</evidence>
<proteinExistence type="inferred from homology"/>
<dbReference type="PANTHER" id="PTHR10125:SF31">
    <property type="entry name" value="P2X RECEPTOR E"/>
    <property type="match status" value="1"/>
</dbReference>
<comment type="subcellular location">
    <subcellularLocation>
        <location evidence="1">Endomembrane system</location>
    </subcellularLocation>
</comment>
<evidence type="ECO:0000256" key="7">
    <source>
        <dbReference type="ARBA" id="ARBA00023136"/>
    </source>
</evidence>